<dbReference type="Proteomes" id="UP000429181">
    <property type="component" value="Chromosome 1"/>
</dbReference>
<name>A0A4W2D4N5_BOBOX</name>
<reference evidence="3 4" key="1">
    <citation type="submission" date="2018-11" db="EMBL/GenBank/DDBJ databases">
        <title>Haplotype-resolved cattle genomes.</title>
        <authorList>
            <person name="Low W.Y."/>
            <person name="Tearle R."/>
            <person name="Bickhart D.M."/>
            <person name="Rosen B.D."/>
            <person name="Koren S."/>
            <person name="Rhie A."/>
            <person name="Hiendleder S."/>
            <person name="Phillippy A.M."/>
            <person name="Smith T.P.L."/>
            <person name="Williams J.L."/>
        </authorList>
    </citation>
    <scope>NUCLEOTIDE SEQUENCE [LARGE SCALE GENOMIC DNA]</scope>
</reference>
<evidence type="ECO:0000256" key="1">
    <source>
        <dbReference type="SAM" id="MobiDB-lite"/>
    </source>
</evidence>
<dbReference type="AlphaFoldDB" id="A0A4W2D4N5"/>
<dbReference type="GeneTree" id="ENSGT00960000191049"/>
<proteinExistence type="predicted"/>
<dbReference type="Proteomes" id="UP000314981">
    <property type="component" value="Chromosome 1"/>
</dbReference>
<dbReference type="Ensembl" id="ENSBIXT00005043859.1">
    <property type="protein sequence ID" value="ENSBIXP00005027143.1"/>
    <property type="gene ID" value="ENSBIXG00005001750.1"/>
</dbReference>
<feature type="compositionally biased region" description="Polar residues" evidence="1">
    <location>
        <begin position="1"/>
        <end position="18"/>
    </location>
</feature>
<keyword evidence="3" id="KW-1185">Reference proteome</keyword>
<reference evidence="2" key="2">
    <citation type="submission" date="2025-05" db="UniProtKB">
        <authorList>
            <consortium name="Ensembl"/>
        </authorList>
    </citation>
    <scope>IDENTIFICATION</scope>
</reference>
<evidence type="ECO:0000313" key="3">
    <source>
        <dbReference type="Proteomes" id="UP000314981"/>
    </source>
</evidence>
<feature type="compositionally biased region" description="Polar residues" evidence="1">
    <location>
        <begin position="59"/>
        <end position="69"/>
    </location>
</feature>
<dbReference type="Ensembl" id="ENSBIXT00000032634.1">
    <property type="protein sequence ID" value="ENSBIXP00000019161.1"/>
    <property type="gene ID" value="ENSBIXG00000022828.1"/>
</dbReference>
<sequence length="114" mass="12595">SQIWRGQLTGPETSSQSEVDPRPLSPAHCTTLLSWTRTVSPEKATRSQDTAPLPDHSQEISAAQSQVQLFGTAHPPPNPEARSGAGRPGWFISSRIVFQTMGKLLTFYKEHHDF</sequence>
<evidence type="ECO:0000313" key="2">
    <source>
        <dbReference type="Ensembl" id="ENSBIXP00000019161.1"/>
    </source>
</evidence>
<evidence type="ECO:0000313" key="4">
    <source>
        <dbReference type="Proteomes" id="UP000429181"/>
    </source>
</evidence>
<feature type="region of interest" description="Disordered" evidence="1">
    <location>
        <begin position="1"/>
        <end position="87"/>
    </location>
</feature>
<accession>A0A4W2D4N5</accession>
<organism evidence="2 3">
    <name type="scientific">Bos indicus x Bos taurus</name>
    <name type="common">Hybrid cattle</name>
    <dbReference type="NCBI Taxonomy" id="30522"/>
    <lineage>
        <taxon>Eukaryota</taxon>
        <taxon>Metazoa</taxon>
        <taxon>Chordata</taxon>
        <taxon>Craniata</taxon>
        <taxon>Vertebrata</taxon>
        <taxon>Euteleostomi</taxon>
        <taxon>Mammalia</taxon>
        <taxon>Eutheria</taxon>
        <taxon>Laurasiatheria</taxon>
        <taxon>Artiodactyla</taxon>
        <taxon>Ruminantia</taxon>
        <taxon>Pecora</taxon>
        <taxon>Bovidae</taxon>
        <taxon>Bovinae</taxon>
        <taxon>Bos</taxon>
    </lineage>
</organism>
<protein>
    <submittedName>
        <fullName evidence="2">Uncharacterized protein</fullName>
    </submittedName>
</protein>